<reference evidence="9" key="1">
    <citation type="journal article" date="2016" name="Nat. Genet.">
        <title>A high-quality carrot genome assembly provides new insights into carotenoid accumulation and asterid genome evolution.</title>
        <authorList>
            <person name="Iorizzo M."/>
            <person name="Ellison S."/>
            <person name="Senalik D."/>
            <person name="Zeng P."/>
            <person name="Satapoomin P."/>
            <person name="Huang J."/>
            <person name="Bowman M."/>
            <person name="Iovene M."/>
            <person name="Sanseverino W."/>
            <person name="Cavagnaro P."/>
            <person name="Yildiz M."/>
            <person name="Macko-Podgorni A."/>
            <person name="Moranska E."/>
            <person name="Grzebelus E."/>
            <person name="Grzebelus D."/>
            <person name="Ashrafi H."/>
            <person name="Zheng Z."/>
            <person name="Cheng S."/>
            <person name="Spooner D."/>
            <person name="Van Deynze A."/>
            <person name="Simon P."/>
        </authorList>
    </citation>
    <scope>NUCLEOTIDE SEQUENCE [LARGE SCALE GENOMIC DNA]</scope>
    <source>
        <tissue evidence="9">Leaf</tissue>
    </source>
</reference>
<dbReference type="Pfam" id="PF14380">
    <property type="entry name" value="WAK_assoc"/>
    <property type="match status" value="1"/>
</dbReference>
<dbReference type="EC" id="2.7.11.1" evidence="2"/>
<evidence type="ECO:0000259" key="7">
    <source>
        <dbReference type="Pfam" id="PF13947"/>
    </source>
</evidence>
<keyword evidence="4" id="KW-0325">Glycoprotein</keyword>
<feature type="domain" description="Wall-associated receptor kinase galacturonan-binding" evidence="7">
    <location>
        <begin position="7"/>
        <end position="53"/>
    </location>
</feature>
<dbReference type="GO" id="GO:0016020">
    <property type="term" value="C:membrane"/>
    <property type="evidence" value="ECO:0007669"/>
    <property type="project" value="UniProtKB-SubCell"/>
</dbReference>
<dbReference type="InterPro" id="IPR025287">
    <property type="entry name" value="WAK_GUB"/>
</dbReference>
<feature type="domain" description="Wall-associated receptor kinase C-terminal" evidence="8">
    <location>
        <begin position="238"/>
        <end position="332"/>
    </location>
</feature>
<evidence type="ECO:0000256" key="5">
    <source>
        <dbReference type="ARBA" id="ARBA00047899"/>
    </source>
</evidence>
<comment type="caution">
    <text evidence="9">The sequence shown here is derived from an EMBL/GenBank/DDBJ whole genome shotgun (WGS) entry which is preliminary data.</text>
</comment>
<evidence type="ECO:0000259" key="8">
    <source>
        <dbReference type="Pfam" id="PF14380"/>
    </source>
</evidence>
<evidence type="ECO:0000256" key="2">
    <source>
        <dbReference type="ARBA" id="ARBA00012513"/>
    </source>
</evidence>
<dbReference type="EMBL" id="LNRQ01000004">
    <property type="protein sequence ID" value="KZM97490.1"/>
    <property type="molecule type" value="Genomic_DNA"/>
</dbReference>
<comment type="catalytic activity">
    <reaction evidence="6">
        <text>L-seryl-[protein] + ATP = O-phospho-L-seryl-[protein] + ADP + H(+)</text>
        <dbReference type="Rhea" id="RHEA:17989"/>
        <dbReference type="Rhea" id="RHEA-COMP:9863"/>
        <dbReference type="Rhea" id="RHEA-COMP:11604"/>
        <dbReference type="ChEBI" id="CHEBI:15378"/>
        <dbReference type="ChEBI" id="CHEBI:29999"/>
        <dbReference type="ChEBI" id="CHEBI:30616"/>
        <dbReference type="ChEBI" id="CHEBI:83421"/>
        <dbReference type="ChEBI" id="CHEBI:456216"/>
        <dbReference type="EC" id="2.7.11.1"/>
    </reaction>
</comment>
<gene>
    <name evidence="9" type="ORF">DCAR_015148</name>
</gene>
<evidence type="ECO:0000256" key="6">
    <source>
        <dbReference type="ARBA" id="ARBA00048679"/>
    </source>
</evidence>
<organism evidence="9">
    <name type="scientific">Daucus carota subsp. sativus</name>
    <name type="common">Carrot</name>
    <dbReference type="NCBI Taxonomy" id="79200"/>
    <lineage>
        <taxon>Eukaryota</taxon>
        <taxon>Viridiplantae</taxon>
        <taxon>Streptophyta</taxon>
        <taxon>Embryophyta</taxon>
        <taxon>Tracheophyta</taxon>
        <taxon>Spermatophyta</taxon>
        <taxon>Magnoliopsida</taxon>
        <taxon>eudicotyledons</taxon>
        <taxon>Gunneridae</taxon>
        <taxon>Pentapetalae</taxon>
        <taxon>asterids</taxon>
        <taxon>campanulids</taxon>
        <taxon>Apiales</taxon>
        <taxon>Apiaceae</taxon>
        <taxon>Apioideae</taxon>
        <taxon>Scandiceae</taxon>
        <taxon>Daucinae</taxon>
        <taxon>Daucus</taxon>
        <taxon>Daucus sect. Daucus</taxon>
    </lineage>
</organism>
<dbReference type="InterPro" id="IPR032872">
    <property type="entry name" value="WAK_assoc_C"/>
</dbReference>
<evidence type="ECO:0000256" key="1">
    <source>
        <dbReference type="ARBA" id="ARBA00004167"/>
    </source>
</evidence>
<feature type="domain" description="Wall-associated receptor kinase galacturonan-binding" evidence="7">
    <location>
        <begin position="115"/>
        <end position="183"/>
    </location>
</feature>
<proteinExistence type="predicted"/>
<dbReference type="GO" id="GO:0030247">
    <property type="term" value="F:polysaccharide binding"/>
    <property type="evidence" value="ECO:0007669"/>
    <property type="project" value="InterPro"/>
</dbReference>
<dbReference type="GO" id="GO:0004674">
    <property type="term" value="F:protein serine/threonine kinase activity"/>
    <property type="evidence" value="ECO:0007669"/>
    <property type="project" value="UniProtKB-EC"/>
</dbReference>
<dbReference type="PANTHER" id="PTHR33138:SF85">
    <property type="entry name" value="LEAF RUST 10 DISEASE-RESISTANCE LOCUS RECEPTOR-LIKE PROTEIN KINASE-LIKE 2.7 ISOFORM X1"/>
    <property type="match status" value="1"/>
</dbReference>
<dbReference type="Gramene" id="KZM97490">
    <property type="protein sequence ID" value="KZM97490"/>
    <property type="gene ID" value="DCAR_015148"/>
</dbReference>
<dbReference type="PANTHER" id="PTHR33138">
    <property type="entry name" value="OS01G0690200 PROTEIN"/>
    <property type="match status" value="1"/>
</dbReference>
<keyword evidence="3" id="KW-0732">Signal</keyword>
<accession>A0A162A9J5</accession>
<evidence type="ECO:0000313" key="9">
    <source>
        <dbReference type="EMBL" id="KZM97490.1"/>
    </source>
</evidence>
<evidence type="ECO:0000256" key="3">
    <source>
        <dbReference type="ARBA" id="ARBA00022729"/>
    </source>
</evidence>
<comment type="subcellular location">
    <subcellularLocation>
        <location evidence="1">Membrane</location>
        <topology evidence="1">Single-pass membrane protein</topology>
    </subcellularLocation>
</comment>
<dbReference type="AlphaFoldDB" id="A0A162A9J5"/>
<name>A0A162A9J5_DAUCS</name>
<dbReference type="Pfam" id="PF13947">
    <property type="entry name" value="GUB_WAK_bind"/>
    <property type="match status" value="2"/>
</dbReference>
<comment type="catalytic activity">
    <reaction evidence="5">
        <text>L-threonyl-[protein] + ATP = O-phospho-L-threonyl-[protein] + ADP + H(+)</text>
        <dbReference type="Rhea" id="RHEA:46608"/>
        <dbReference type="Rhea" id="RHEA-COMP:11060"/>
        <dbReference type="Rhea" id="RHEA-COMP:11605"/>
        <dbReference type="ChEBI" id="CHEBI:15378"/>
        <dbReference type="ChEBI" id="CHEBI:30013"/>
        <dbReference type="ChEBI" id="CHEBI:30616"/>
        <dbReference type="ChEBI" id="CHEBI:61977"/>
        <dbReference type="ChEBI" id="CHEBI:456216"/>
        <dbReference type="EC" id="2.7.11.1"/>
    </reaction>
</comment>
<sequence>MTFKNPGYPFWGEDIRPSYCGLEEFHLTCEDNYLVIDIGSNSKYHVVDINLSGVLTLDRYDDPLGNICASQEASSTVLNETLYSFGDQAIRSSIEPRLLVLSGLGLLGIRPTLRCNTTTIRCGDRTFNNPLYPFWGKSFRPAYCGLDGFELHCENNDLVVDIGSLSKFHVVEFNSAKGVLTLNRSDDPLGSICASGEVTSTVLNATLYDYTEYTEDLNLFYNCDAEIESVWLDYTFTCKGDSKKRVYFFLGNSFELVDQDKIESCSNTTIQVDKRVFDNLKNNRIEPETLFNRSFEVHYNRMNERACLDCKQTEGLCWRGTNTTDNTCLYSNGTALPPYAYRRPGPLFPLPYEYLSAFYFVSPQMDLRITSWCKTFFMYLFIVNYISTLCSANAFA</sequence>
<evidence type="ECO:0000256" key="4">
    <source>
        <dbReference type="ARBA" id="ARBA00023180"/>
    </source>
</evidence>
<protein>
    <recommendedName>
        <fullName evidence="2">non-specific serine/threonine protein kinase</fullName>
        <ecNumber evidence="2">2.7.11.1</ecNumber>
    </recommendedName>
</protein>